<dbReference type="AlphaFoldDB" id="A0A699S864"/>
<proteinExistence type="predicted"/>
<sequence length="111" mass="12477">LNEEKLAFLADHKVTEGLITQTVITHNATYQADDLDTYDSDCDEFYTAKAVLMANLSSYGSNVLFEVPHSKNTHNDMLNQSVQEISYSKQAHLLSYPENEITSNSNIIPYS</sequence>
<comment type="caution">
    <text evidence="1">The sequence shown here is derived from an EMBL/GenBank/DDBJ whole genome shotgun (WGS) entry which is preliminary data.</text>
</comment>
<protein>
    <submittedName>
        <fullName evidence="1">Uncharacterized protein</fullName>
    </submittedName>
</protein>
<name>A0A699S864_TANCI</name>
<dbReference type="EMBL" id="BKCJ011145204">
    <property type="protein sequence ID" value="GFC93759.1"/>
    <property type="molecule type" value="Genomic_DNA"/>
</dbReference>
<reference evidence="1" key="1">
    <citation type="journal article" date="2019" name="Sci. Rep.">
        <title>Draft genome of Tanacetum cinerariifolium, the natural source of mosquito coil.</title>
        <authorList>
            <person name="Yamashiro T."/>
            <person name="Shiraishi A."/>
            <person name="Satake H."/>
            <person name="Nakayama K."/>
        </authorList>
    </citation>
    <scope>NUCLEOTIDE SEQUENCE</scope>
</reference>
<gene>
    <name evidence="1" type="ORF">Tci_865729</name>
</gene>
<organism evidence="1">
    <name type="scientific">Tanacetum cinerariifolium</name>
    <name type="common">Dalmatian daisy</name>
    <name type="synonym">Chrysanthemum cinerariifolium</name>
    <dbReference type="NCBI Taxonomy" id="118510"/>
    <lineage>
        <taxon>Eukaryota</taxon>
        <taxon>Viridiplantae</taxon>
        <taxon>Streptophyta</taxon>
        <taxon>Embryophyta</taxon>
        <taxon>Tracheophyta</taxon>
        <taxon>Spermatophyta</taxon>
        <taxon>Magnoliopsida</taxon>
        <taxon>eudicotyledons</taxon>
        <taxon>Gunneridae</taxon>
        <taxon>Pentapetalae</taxon>
        <taxon>asterids</taxon>
        <taxon>campanulids</taxon>
        <taxon>Asterales</taxon>
        <taxon>Asteraceae</taxon>
        <taxon>Asteroideae</taxon>
        <taxon>Anthemideae</taxon>
        <taxon>Anthemidinae</taxon>
        <taxon>Tanacetum</taxon>
    </lineage>
</organism>
<feature type="non-terminal residue" evidence="1">
    <location>
        <position position="1"/>
    </location>
</feature>
<evidence type="ECO:0000313" key="1">
    <source>
        <dbReference type="EMBL" id="GFC93759.1"/>
    </source>
</evidence>
<accession>A0A699S864</accession>